<dbReference type="Proteomes" id="UP000076580">
    <property type="component" value="Chromosome 02"/>
</dbReference>
<organism evidence="2 3">
    <name type="scientific">Drechmeria coniospora</name>
    <name type="common">Nematophagous fungus</name>
    <name type="synonym">Meria coniospora</name>
    <dbReference type="NCBI Taxonomy" id="98403"/>
    <lineage>
        <taxon>Eukaryota</taxon>
        <taxon>Fungi</taxon>
        <taxon>Dikarya</taxon>
        <taxon>Ascomycota</taxon>
        <taxon>Pezizomycotina</taxon>
        <taxon>Sordariomycetes</taxon>
        <taxon>Hypocreomycetidae</taxon>
        <taxon>Hypocreales</taxon>
        <taxon>Ophiocordycipitaceae</taxon>
        <taxon>Drechmeria</taxon>
    </lineage>
</organism>
<reference evidence="2 3" key="1">
    <citation type="journal article" date="2016" name="Sci. Rep.">
        <title>Insights into Adaptations to a Near-Obligate Nematode Endoparasitic Lifestyle from the Finished Genome of Drechmeria coniospora.</title>
        <authorList>
            <person name="Zhang L."/>
            <person name="Zhou Z."/>
            <person name="Guo Q."/>
            <person name="Fokkens L."/>
            <person name="Miskei M."/>
            <person name="Pocsi I."/>
            <person name="Zhang W."/>
            <person name="Chen M."/>
            <person name="Wang L."/>
            <person name="Sun Y."/>
            <person name="Donzelli B.G."/>
            <person name="Gibson D.M."/>
            <person name="Nelson D.R."/>
            <person name="Luo J.G."/>
            <person name="Rep M."/>
            <person name="Liu H."/>
            <person name="Yang S."/>
            <person name="Wang J."/>
            <person name="Krasnoff S.B."/>
            <person name="Xu Y."/>
            <person name="Molnar I."/>
            <person name="Lin M."/>
        </authorList>
    </citation>
    <scope>NUCLEOTIDE SEQUENCE [LARGE SCALE GENOMIC DNA]</scope>
    <source>
        <strain evidence="2 3">ARSEF 6962</strain>
    </source>
</reference>
<dbReference type="AlphaFoldDB" id="A0A151GNC6"/>
<comment type="caution">
    <text evidence="2">The sequence shown here is derived from an EMBL/GenBank/DDBJ whole genome shotgun (WGS) entry which is preliminary data.</text>
</comment>
<dbReference type="RefSeq" id="XP_040657976.1">
    <property type="nucleotide sequence ID" value="XM_040802943.1"/>
</dbReference>
<evidence type="ECO:0000313" key="2">
    <source>
        <dbReference type="EMBL" id="KYK58624.1"/>
    </source>
</evidence>
<sequence length="116" mass="12371">MKFATTYSYAVALLVGLATASPLADPSVARRSVLTASDFQDERVLLVGCLEDSCQPDGPAAFSNWATSLVSRIEGKADLDKALKECKRGCVRGVLSGIGPQSGTEELFEKEENEQS</sequence>
<feature type="chain" id="PRO_5007580747" evidence="1">
    <location>
        <begin position="21"/>
        <end position="116"/>
    </location>
</feature>
<dbReference type="EMBL" id="LAYC01000002">
    <property type="protein sequence ID" value="KYK58624.1"/>
    <property type="molecule type" value="Genomic_DNA"/>
</dbReference>
<gene>
    <name evidence="2" type="ORF">DCS_05641</name>
</gene>
<evidence type="ECO:0000256" key="1">
    <source>
        <dbReference type="SAM" id="SignalP"/>
    </source>
</evidence>
<proteinExistence type="predicted"/>
<keyword evidence="1" id="KW-0732">Signal</keyword>
<accession>A0A151GNC6</accession>
<protein>
    <submittedName>
        <fullName evidence="2">Uncharacterized protein</fullName>
    </submittedName>
</protein>
<dbReference type="GeneID" id="63718284"/>
<evidence type="ECO:0000313" key="3">
    <source>
        <dbReference type="Proteomes" id="UP000076580"/>
    </source>
</evidence>
<feature type="signal peptide" evidence="1">
    <location>
        <begin position="1"/>
        <end position="20"/>
    </location>
</feature>
<keyword evidence="3" id="KW-1185">Reference proteome</keyword>
<dbReference type="InParanoid" id="A0A151GNC6"/>
<name>A0A151GNC6_DRECN</name>